<dbReference type="Proteomes" id="UP000503162">
    <property type="component" value="Chromosome"/>
</dbReference>
<dbReference type="GO" id="GO:0005886">
    <property type="term" value="C:plasma membrane"/>
    <property type="evidence" value="ECO:0007669"/>
    <property type="project" value="TreeGrafter"/>
</dbReference>
<accession>A0A6G8IGD3</accession>
<protein>
    <submittedName>
        <fullName evidence="4">FAD-dependent oxidoreductase</fullName>
    </submittedName>
</protein>
<dbReference type="GO" id="GO:0005737">
    <property type="term" value="C:cytoplasm"/>
    <property type="evidence" value="ECO:0007669"/>
    <property type="project" value="TreeGrafter"/>
</dbReference>
<dbReference type="Pfam" id="PF01266">
    <property type="entry name" value="DAO"/>
    <property type="match status" value="1"/>
</dbReference>
<keyword evidence="5" id="KW-1185">Reference proteome</keyword>
<dbReference type="Gene3D" id="3.50.50.60">
    <property type="entry name" value="FAD/NAD(P)-binding domain"/>
    <property type="match status" value="2"/>
</dbReference>
<evidence type="ECO:0000256" key="2">
    <source>
        <dbReference type="ARBA" id="ARBA00023002"/>
    </source>
</evidence>
<dbReference type="SUPFAM" id="SSF51905">
    <property type="entry name" value="FAD/NAD(P)-binding domain"/>
    <property type="match status" value="1"/>
</dbReference>
<reference evidence="4 5" key="1">
    <citation type="submission" date="2020-03" db="EMBL/GenBank/DDBJ databases">
        <title>Hydrogenophaga sp. nov. isolated from cyanobacterial mat.</title>
        <authorList>
            <person name="Thorat V."/>
            <person name="Kirdat K."/>
            <person name="Tiwarekar B."/>
            <person name="Costa E.D."/>
            <person name="Yadav A."/>
        </authorList>
    </citation>
    <scope>NUCLEOTIDE SEQUENCE [LARGE SCALE GENOMIC DNA]</scope>
    <source>
        <strain evidence="4 5">BA0156</strain>
    </source>
</reference>
<evidence type="ECO:0000313" key="4">
    <source>
        <dbReference type="EMBL" id="QIM52247.1"/>
    </source>
</evidence>
<comment type="similarity">
    <text evidence="1">Belongs to the DadA oxidoreductase family.</text>
</comment>
<sequence>MKIAIVGAGVNGLATAHELLLAGHQVTVYERRATAAEEGSFAPAGLLHPAWALAWAQPQPRLLPSWSAAGPGLRWRSGARLGVWAWWRRWRHAQRARAAEAQAALIDLLAMGEERQAALTAELDLDHDRSDGLLVLARDEREFARALAAARALNELGVAARQRSADEARALEPALNPAAPLAGAIELPGPAVANCREWTLLMRQALLKAGGQFVARQAVLAVRPQAGGVELTLGDGASERHDAVVLCAGLDAPALLRGLGLPTPFATWWSHSLSAPMREPVDAPLSGVLDLHTGVAVTRLGQRLRASGGWDLGGAPGPAAKPEIARLADGLSHWFPAAARWAGSPSALQSWRGATLVAADGLPLLGESRVPGVWLNLAHGPMGWALACGAAHRLTQALTLGDPSTIVQALRPARLGL</sequence>
<feature type="domain" description="FAD dependent oxidoreductase" evidence="3">
    <location>
        <begin position="2"/>
        <end position="396"/>
    </location>
</feature>
<dbReference type="EMBL" id="CP049989">
    <property type="protein sequence ID" value="QIM52247.1"/>
    <property type="molecule type" value="Genomic_DNA"/>
</dbReference>
<dbReference type="GO" id="GO:0008718">
    <property type="term" value="F:D-amino-acid dehydrogenase activity"/>
    <property type="evidence" value="ECO:0007669"/>
    <property type="project" value="TreeGrafter"/>
</dbReference>
<proteinExistence type="inferred from homology"/>
<evidence type="ECO:0000256" key="1">
    <source>
        <dbReference type="ARBA" id="ARBA00009410"/>
    </source>
</evidence>
<gene>
    <name evidence="4" type="ORF">G9Q37_08870</name>
</gene>
<dbReference type="RefSeq" id="WP_166226849.1">
    <property type="nucleotide sequence ID" value="NZ_CP049989.1"/>
</dbReference>
<evidence type="ECO:0000313" key="5">
    <source>
        <dbReference type="Proteomes" id="UP000503162"/>
    </source>
</evidence>
<keyword evidence="2" id="KW-0560">Oxidoreductase</keyword>
<name>A0A6G8IGD3_9BURK</name>
<dbReference type="InterPro" id="IPR036188">
    <property type="entry name" value="FAD/NAD-bd_sf"/>
</dbReference>
<dbReference type="PANTHER" id="PTHR13847:SF280">
    <property type="entry name" value="D-AMINO ACID DEHYDROGENASE"/>
    <property type="match status" value="1"/>
</dbReference>
<dbReference type="Gene3D" id="3.30.9.10">
    <property type="entry name" value="D-Amino Acid Oxidase, subunit A, domain 2"/>
    <property type="match status" value="1"/>
</dbReference>
<dbReference type="AlphaFoldDB" id="A0A6G8IGD3"/>
<dbReference type="KEGG" id="hcz:G9Q37_08870"/>
<dbReference type="GO" id="GO:0055130">
    <property type="term" value="P:D-alanine catabolic process"/>
    <property type="evidence" value="ECO:0007669"/>
    <property type="project" value="TreeGrafter"/>
</dbReference>
<evidence type="ECO:0000259" key="3">
    <source>
        <dbReference type="Pfam" id="PF01266"/>
    </source>
</evidence>
<dbReference type="PANTHER" id="PTHR13847">
    <property type="entry name" value="SARCOSINE DEHYDROGENASE-RELATED"/>
    <property type="match status" value="1"/>
</dbReference>
<dbReference type="InterPro" id="IPR006076">
    <property type="entry name" value="FAD-dep_OxRdtase"/>
</dbReference>
<organism evidence="4 5">
    <name type="scientific">Hydrogenophaga crocea</name>
    <dbReference type="NCBI Taxonomy" id="2716225"/>
    <lineage>
        <taxon>Bacteria</taxon>
        <taxon>Pseudomonadati</taxon>
        <taxon>Pseudomonadota</taxon>
        <taxon>Betaproteobacteria</taxon>
        <taxon>Burkholderiales</taxon>
        <taxon>Comamonadaceae</taxon>
        <taxon>Hydrogenophaga</taxon>
    </lineage>
</organism>